<name>A0A418MBA9_9BACT</name>
<dbReference type="AlphaFoldDB" id="A0A418MBA9"/>
<comment type="caution">
    <text evidence="2">The sequence shown here is derived from an EMBL/GenBank/DDBJ whole genome shotgun (WGS) entry which is preliminary data.</text>
</comment>
<reference evidence="2 3" key="1">
    <citation type="submission" date="2018-08" db="EMBL/GenBank/DDBJ databases">
        <title>Fibrisoma montanum sp. nov., isolated from Danxia mountain soil.</title>
        <authorList>
            <person name="Huang Y."/>
        </authorList>
    </citation>
    <scope>NUCLEOTIDE SEQUENCE [LARGE SCALE GENOMIC DNA]</scope>
    <source>
        <strain evidence="2 3">HYT19</strain>
    </source>
</reference>
<organism evidence="2 3">
    <name type="scientific">Fibrisoma montanum</name>
    <dbReference type="NCBI Taxonomy" id="2305895"/>
    <lineage>
        <taxon>Bacteria</taxon>
        <taxon>Pseudomonadati</taxon>
        <taxon>Bacteroidota</taxon>
        <taxon>Cytophagia</taxon>
        <taxon>Cytophagales</taxon>
        <taxon>Spirosomataceae</taxon>
        <taxon>Fibrisoma</taxon>
    </lineage>
</organism>
<gene>
    <name evidence="2" type="ORF">DYU11_11655</name>
</gene>
<evidence type="ECO:0000313" key="3">
    <source>
        <dbReference type="Proteomes" id="UP000283523"/>
    </source>
</evidence>
<dbReference type="Proteomes" id="UP000283523">
    <property type="component" value="Unassembled WGS sequence"/>
</dbReference>
<dbReference type="InterPro" id="IPR044925">
    <property type="entry name" value="His-Me_finger_sf"/>
</dbReference>
<accession>A0A418MBA9</accession>
<evidence type="ECO:0000313" key="2">
    <source>
        <dbReference type="EMBL" id="RIV23630.1"/>
    </source>
</evidence>
<dbReference type="RefSeq" id="WP_119667846.1">
    <property type="nucleotide sequence ID" value="NZ_QXED01000003.1"/>
</dbReference>
<proteinExistence type="predicted"/>
<dbReference type="OrthoDB" id="6631788at2"/>
<dbReference type="EMBL" id="QXED01000003">
    <property type="protein sequence ID" value="RIV23630.1"/>
    <property type="molecule type" value="Genomic_DNA"/>
</dbReference>
<dbReference type="InterPro" id="IPR003615">
    <property type="entry name" value="HNH_nuc"/>
</dbReference>
<sequence>MKTPSRKVQCTCPVCGKVFEKFPSLLVGKVQVYCSRTCKYEGTKTKTEVECAQCGKSVSKFVCEVRDNSTHYCSATCYNSSRRKHIKSTTYVKLNGRHEHRVVAEKLLGRALLSREVVHHIDENKHNNAPENLAILPNQRLHAIVHSTPDFDLEPYKLLNLSNGNISRISRK</sequence>
<evidence type="ECO:0000259" key="1">
    <source>
        <dbReference type="Pfam" id="PF13392"/>
    </source>
</evidence>
<feature type="domain" description="HNH nuclease" evidence="1">
    <location>
        <begin position="100"/>
        <end position="141"/>
    </location>
</feature>
<keyword evidence="3" id="KW-1185">Reference proteome</keyword>
<protein>
    <recommendedName>
        <fullName evidence="1">HNH nuclease domain-containing protein</fullName>
    </recommendedName>
</protein>
<dbReference type="Gene3D" id="3.90.75.20">
    <property type="match status" value="1"/>
</dbReference>
<dbReference type="Pfam" id="PF13392">
    <property type="entry name" value="HNH_3"/>
    <property type="match status" value="1"/>
</dbReference>
<dbReference type="SUPFAM" id="SSF54060">
    <property type="entry name" value="His-Me finger endonucleases"/>
    <property type="match status" value="1"/>
</dbReference>